<organism evidence="1 2">
    <name type="scientific">Popillia japonica</name>
    <name type="common">Japanese beetle</name>
    <dbReference type="NCBI Taxonomy" id="7064"/>
    <lineage>
        <taxon>Eukaryota</taxon>
        <taxon>Metazoa</taxon>
        <taxon>Ecdysozoa</taxon>
        <taxon>Arthropoda</taxon>
        <taxon>Hexapoda</taxon>
        <taxon>Insecta</taxon>
        <taxon>Pterygota</taxon>
        <taxon>Neoptera</taxon>
        <taxon>Endopterygota</taxon>
        <taxon>Coleoptera</taxon>
        <taxon>Polyphaga</taxon>
        <taxon>Scarabaeiformia</taxon>
        <taxon>Scarabaeidae</taxon>
        <taxon>Rutelinae</taxon>
        <taxon>Popillia</taxon>
    </lineage>
</organism>
<sequence length="511" mass="58794">MPAYESIKSSLYRHRNKALGVPALPKTRAKFIVPDYINKTEDGENFTIFDQGTTDRIIGFGSKLGIQGLSSKNTIFGDGTFKCCNSLFDQLYTFHVDLKSTEETTSVRTFKCCNSLFDQLYTFHVDLKSTEETTSVRPALYALLPNRKKDTYIKLLTLMKEHIPNFNPRSMKIDFETSTILACREMFPDCKLKGCNFHFNQSIWRKVQELGLAKRYREDKDIRKHIKLTAALAHLPPQYIDDGWLYIMESSPNFREIMDFNDYFVTQWLENTIVIIKFNNDATLSSSPERSGDMINQLEYVLQHLDRTIWVFKTYVQTVTAARNIGGYDHEKKTFKAPSLAMHLGTSLKPACEELTHLVLRESTGFKWDHTDNGHNCKDFENALTEAERVLITKYKRVVNSGKESRAVVILIPTLLQNFRDLLLKYRLNVIPSDNEYVFAVPGTIKSGKGDVAIKTLRKKIELQNPNAISSNKLRKHIATVMQILNLTQDEAKQFANFMGHAEKTQWEVYE</sequence>
<dbReference type="PANTHER" id="PTHR33480:SF1">
    <property type="entry name" value="TYR RECOMBINASE DOMAIN-CONTAINING PROTEIN"/>
    <property type="match status" value="1"/>
</dbReference>
<evidence type="ECO:0000313" key="1">
    <source>
        <dbReference type="EMBL" id="KAK9701318.1"/>
    </source>
</evidence>
<reference evidence="1 2" key="1">
    <citation type="journal article" date="2024" name="BMC Genomics">
        <title>De novo assembly and annotation of Popillia japonica's genome with initial clues to its potential as an invasive pest.</title>
        <authorList>
            <person name="Cucini C."/>
            <person name="Boschi S."/>
            <person name="Funari R."/>
            <person name="Cardaioli E."/>
            <person name="Iannotti N."/>
            <person name="Marturano G."/>
            <person name="Paoli F."/>
            <person name="Bruttini M."/>
            <person name="Carapelli A."/>
            <person name="Frati F."/>
            <person name="Nardi F."/>
        </authorList>
    </citation>
    <scope>NUCLEOTIDE SEQUENCE [LARGE SCALE GENOMIC DNA]</scope>
    <source>
        <strain evidence="1">DMR45628</strain>
    </source>
</reference>
<name>A0AAW1JDD2_POPJA</name>
<dbReference type="Proteomes" id="UP001458880">
    <property type="component" value="Unassembled WGS sequence"/>
</dbReference>
<keyword evidence="2" id="KW-1185">Reference proteome</keyword>
<comment type="caution">
    <text evidence="1">The sequence shown here is derived from an EMBL/GenBank/DDBJ whole genome shotgun (WGS) entry which is preliminary data.</text>
</comment>
<accession>A0AAW1JDD2</accession>
<gene>
    <name evidence="1" type="ORF">QE152_g30679</name>
</gene>
<evidence type="ECO:0000313" key="2">
    <source>
        <dbReference type="Proteomes" id="UP001458880"/>
    </source>
</evidence>
<protein>
    <submittedName>
        <fullName evidence="1">MULE transposase domain</fullName>
    </submittedName>
</protein>
<proteinExistence type="predicted"/>
<dbReference type="EMBL" id="JASPKY010000416">
    <property type="protein sequence ID" value="KAK9701318.1"/>
    <property type="molecule type" value="Genomic_DNA"/>
</dbReference>
<dbReference type="AlphaFoldDB" id="A0AAW1JDD2"/>
<dbReference type="PANTHER" id="PTHR33480">
    <property type="entry name" value="SET DOMAIN-CONTAINING PROTEIN-RELATED"/>
    <property type="match status" value="1"/>
</dbReference>